<dbReference type="Proteomes" id="UP000728185">
    <property type="component" value="Unassembled WGS sequence"/>
</dbReference>
<evidence type="ECO:0000256" key="8">
    <source>
        <dbReference type="ARBA" id="ARBA00047469"/>
    </source>
</evidence>
<dbReference type="InterPro" id="IPR001412">
    <property type="entry name" value="aa-tRNA-synth_I_CS"/>
</dbReference>
<evidence type="ECO:0000256" key="1">
    <source>
        <dbReference type="ARBA" id="ARBA00005594"/>
    </source>
</evidence>
<dbReference type="GO" id="GO:0032543">
    <property type="term" value="P:mitochondrial translation"/>
    <property type="evidence" value="ECO:0007669"/>
    <property type="project" value="TreeGrafter"/>
</dbReference>
<reference evidence="12" key="1">
    <citation type="submission" date="2019-05" db="EMBL/GenBank/DDBJ databases">
        <title>Annotation for the trematode Fasciolopsis buski.</title>
        <authorList>
            <person name="Choi Y.-J."/>
        </authorList>
    </citation>
    <scope>NUCLEOTIDE SEQUENCE</scope>
    <source>
        <strain evidence="12">HT</strain>
        <tissue evidence="12">Whole worm</tissue>
    </source>
</reference>
<evidence type="ECO:0000313" key="13">
    <source>
        <dbReference type="Proteomes" id="UP000728185"/>
    </source>
</evidence>
<dbReference type="OrthoDB" id="15954at2759"/>
<dbReference type="Gene3D" id="1.10.730.10">
    <property type="entry name" value="Isoleucyl-tRNA Synthetase, Domain 1"/>
    <property type="match status" value="2"/>
</dbReference>
<dbReference type="EC" id="6.1.1.4" evidence="2"/>
<dbReference type="Gene3D" id="2.20.28.290">
    <property type="match status" value="1"/>
</dbReference>
<dbReference type="GO" id="GO:0006429">
    <property type="term" value="P:leucyl-tRNA aminoacylation"/>
    <property type="evidence" value="ECO:0007669"/>
    <property type="project" value="InterPro"/>
</dbReference>
<keyword evidence="5 9" id="KW-0067">ATP-binding</keyword>
<evidence type="ECO:0000259" key="10">
    <source>
        <dbReference type="Pfam" id="PF00133"/>
    </source>
</evidence>
<dbReference type="AlphaFoldDB" id="A0A8E0RTY5"/>
<accession>A0A8E0RTY5</accession>
<evidence type="ECO:0000256" key="9">
    <source>
        <dbReference type="RuleBase" id="RU363035"/>
    </source>
</evidence>
<keyword evidence="4 9" id="KW-0547">Nucleotide-binding</keyword>
<keyword evidence="7 9" id="KW-0030">Aminoacyl-tRNA synthetase</keyword>
<evidence type="ECO:0000259" key="11">
    <source>
        <dbReference type="Pfam" id="PF09334"/>
    </source>
</evidence>
<dbReference type="Gene3D" id="3.40.50.620">
    <property type="entry name" value="HUPs"/>
    <property type="match status" value="3"/>
</dbReference>
<comment type="caution">
    <text evidence="12">The sequence shown here is derived from an EMBL/GenBank/DDBJ whole genome shotgun (WGS) entry which is preliminary data.</text>
</comment>
<evidence type="ECO:0000256" key="3">
    <source>
        <dbReference type="ARBA" id="ARBA00022598"/>
    </source>
</evidence>
<dbReference type="InterPro" id="IPR014729">
    <property type="entry name" value="Rossmann-like_a/b/a_fold"/>
</dbReference>
<dbReference type="PRINTS" id="PR00985">
    <property type="entry name" value="TRNASYNTHLEU"/>
</dbReference>
<feature type="domain" description="Aminoacyl-tRNA synthetase class Ia" evidence="10">
    <location>
        <begin position="194"/>
        <end position="749"/>
    </location>
</feature>
<dbReference type="InterPro" id="IPR015413">
    <property type="entry name" value="Methionyl/Leucyl_tRNA_Synth"/>
</dbReference>
<keyword evidence="6 9" id="KW-0648">Protein biosynthesis</keyword>
<evidence type="ECO:0000313" key="12">
    <source>
        <dbReference type="EMBL" id="KAA0192699.1"/>
    </source>
</evidence>
<dbReference type="PANTHER" id="PTHR43740">
    <property type="entry name" value="LEUCYL-TRNA SYNTHETASE"/>
    <property type="match status" value="1"/>
</dbReference>
<gene>
    <name evidence="12" type="ORF">FBUS_07158</name>
</gene>
<sequence>MFPKVFSARHFTRPFHRGYFECTRSSQTVLVVVWPRKFSFEPKSTVLDSKWISFIRQHDAEKNKEWDNKSSSSKRSYVLSMFPYPSGNLHLGHLRVYTVADVLARYRRMRGFAVLQPMGWDSFGLPAENAAIDRDILPTIWTSKYVILNGCAELSTTCRCVVSIPVFLLITCFTYFDIEAYVCSILYYPFGRNIEQMREQMKSTMLLSLDWTRELSTCNSDYYKWTQWIFLKLFKAGLAYKRFAYVNWDPVDQTVLADELVDVQGRSWRSGAVVVKKPFCQWYFRTSVYSQSLLEGLKEIEGNQWRDVVQMQRGWLGKLDGTQIELDVTLPKACTNAMQQVKMQLTSKPSERLTVFTKQPQLVVADLVSHVDVTTDSIYFSDFYRMVSRGLFSDLFFSMSPSWPFGVVHNLNAQRGQNSEPCRLGMPECERGINSSRKLLLFHHETEVMENDPRKLYILSTIVASPWPEKLAISAVHPFTGRLIPMIRQPEIRLPLSLAFPNLVRTVLDAESDVVSKIIDLPIPPGSISPSDVSTDSVLVTPVHELSPYMTRMINIILTGIANWVLLKTKIGIKNSSIYGDTFDLKTGFHRFVFLRLVQLNGLRVEEAVENSMQLLKTTGRGGYWSSESRTDWLVSRQRYWGTPIPIVHCESCGTVPVPEDQLPVRLPSLKQAFKRGAVPLRDIIEWRKTICPKCGGPADRETDTLDTFVDSSWYYLRYLDPKNTTSICDPLRAKTGLPVDVYVGGIEHAIRHLFYARFIAHFLHDLGIIPCREPFLRFLPVGLVLGQTFMEPHSGRYVAPIQVNRQKSKSGQIAWTERETGQMLSVQWDKMSKSKLNGVDPTEVVERHGIEVVRLTMLANVGPHRARKWEENDGVMRGVIAWRSKLVRLGEILIDWSRDHAPPNDWQLMIGPDHDPLWSSQSGKGHSQFYTTHEKNVNLRSSVSAGGPGPQSFLFLRVLADLIVMLTPVAPILSCELWSNLQHACLLQPPTSALHSQLNALQVSNAHWSTQWPYDLVRLKL</sequence>
<dbReference type="GO" id="GO:0005739">
    <property type="term" value="C:mitochondrion"/>
    <property type="evidence" value="ECO:0007669"/>
    <property type="project" value="TreeGrafter"/>
</dbReference>
<dbReference type="GO" id="GO:0005524">
    <property type="term" value="F:ATP binding"/>
    <property type="evidence" value="ECO:0007669"/>
    <property type="project" value="UniProtKB-KW"/>
</dbReference>
<dbReference type="Pfam" id="PF09334">
    <property type="entry name" value="tRNA-synt_1g"/>
    <property type="match status" value="1"/>
</dbReference>
<feature type="domain" description="Methionyl/Leucyl tRNA synthetase" evidence="11">
    <location>
        <begin position="77"/>
        <end position="144"/>
    </location>
</feature>
<evidence type="ECO:0000256" key="7">
    <source>
        <dbReference type="ARBA" id="ARBA00023146"/>
    </source>
</evidence>
<evidence type="ECO:0000256" key="2">
    <source>
        <dbReference type="ARBA" id="ARBA00013164"/>
    </source>
</evidence>
<dbReference type="InterPro" id="IPR002300">
    <property type="entry name" value="aa-tRNA-synth_Ia"/>
</dbReference>
<dbReference type="Pfam" id="PF00133">
    <property type="entry name" value="tRNA-synt_1"/>
    <property type="match status" value="1"/>
</dbReference>
<proteinExistence type="inferred from homology"/>
<dbReference type="PANTHER" id="PTHR43740:SF2">
    <property type="entry name" value="LEUCINE--TRNA LIGASE, MITOCHONDRIAL"/>
    <property type="match status" value="1"/>
</dbReference>
<evidence type="ECO:0000256" key="4">
    <source>
        <dbReference type="ARBA" id="ARBA00022741"/>
    </source>
</evidence>
<organism evidence="12 13">
    <name type="scientific">Fasciolopsis buskii</name>
    <dbReference type="NCBI Taxonomy" id="27845"/>
    <lineage>
        <taxon>Eukaryota</taxon>
        <taxon>Metazoa</taxon>
        <taxon>Spiralia</taxon>
        <taxon>Lophotrochozoa</taxon>
        <taxon>Platyhelminthes</taxon>
        <taxon>Trematoda</taxon>
        <taxon>Digenea</taxon>
        <taxon>Plagiorchiida</taxon>
        <taxon>Echinostomata</taxon>
        <taxon>Echinostomatoidea</taxon>
        <taxon>Fasciolidae</taxon>
        <taxon>Fasciolopsis</taxon>
    </lineage>
</organism>
<dbReference type="SUPFAM" id="SSF52374">
    <property type="entry name" value="Nucleotidylyl transferase"/>
    <property type="match status" value="1"/>
</dbReference>
<comment type="similarity">
    <text evidence="1 9">Belongs to the class-I aminoacyl-tRNA synthetase family.</text>
</comment>
<dbReference type="InterPro" id="IPR002302">
    <property type="entry name" value="Leu-tRNA-ligase"/>
</dbReference>
<evidence type="ECO:0000256" key="6">
    <source>
        <dbReference type="ARBA" id="ARBA00022917"/>
    </source>
</evidence>
<name>A0A8E0RTY5_9TREM</name>
<keyword evidence="13" id="KW-1185">Reference proteome</keyword>
<keyword evidence="3 9" id="KW-0436">Ligase</keyword>
<evidence type="ECO:0000256" key="5">
    <source>
        <dbReference type="ARBA" id="ARBA00022840"/>
    </source>
</evidence>
<protein>
    <recommendedName>
        <fullName evidence="2">leucine--tRNA ligase</fullName>
        <ecNumber evidence="2">6.1.1.4</ecNumber>
    </recommendedName>
</protein>
<comment type="catalytic activity">
    <reaction evidence="8">
        <text>tRNA(Leu) + L-leucine + ATP = L-leucyl-tRNA(Leu) + AMP + diphosphate</text>
        <dbReference type="Rhea" id="RHEA:11688"/>
        <dbReference type="Rhea" id="RHEA-COMP:9613"/>
        <dbReference type="Rhea" id="RHEA-COMP:9622"/>
        <dbReference type="ChEBI" id="CHEBI:30616"/>
        <dbReference type="ChEBI" id="CHEBI:33019"/>
        <dbReference type="ChEBI" id="CHEBI:57427"/>
        <dbReference type="ChEBI" id="CHEBI:78442"/>
        <dbReference type="ChEBI" id="CHEBI:78494"/>
        <dbReference type="ChEBI" id="CHEBI:456215"/>
        <dbReference type="EC" id="6.1.1.4"/>
    </reaction>
</comment>
<dbReference type="GO" id="GO:0004823">
    <property type="term" value="F:leucine-tRNA ligase activity"/>
    <property type="evidence" value="ECO:0007669"/>
    <property type="project" value="UniProtKB-EC"/>
</dbReference>
<dbReference type="PROSITE" id="PS00178">
    <property type="entry name" value="AA_TRNA_LIGASE_I"/>
    <property type="match status" value="1"/>
</dbReference>
<dbReference type="EMBL" id="LUCM01005517">
    <property type="protein sequence ID" value="KAA0192699.1"/>
    <property type="molecule type" value="Genomic_DNA"/>
</dbReference>